<sequence>MARDPCRVEPVRTAGEARPQLSESTRHYTKITPTKLAKSYQDAGYFARNLRAVEVLIDRDAVRRGSSPDEPWKLYDLGHGYCSYDFFDQGLHRMACARCDFYVP</sequence>
<evidence type="ECO:0000313" key="2">
    <source>
        <dbReference type="EMBL" id="RXH58153.1"/>
    </source>
</evidence>
<proteinExistence type="predicted"/>
<feature type="region of interest" description="Disordered" evidence="1">
    <location>
        <begin position="1"/>
        <end position="24"/>
    </location>
</feature>
<comment type="caution">
    <text evidence="2">The sequence shown here is derived from an EMBL/GenBank/DDBJ whole genome shotgun (WGS) entry which is preliminary data.</text>
</comment>
<evidence type="ECO:0000313" key="3">
    <source>
        <dbReference type="Proteomes" id="UP000289437"/>
    </source>
</evidence>
<keyword evidence="3" id="KW-1185">Reference proteome</keyword>
<reference evidence="2 3" key="1">
    <citation type="submission" date="2018-11" db="EMBL/GenBank/DDBJ databases">
        <authorList>
            <person name="Mardanov A.V."/>
            <person name="Ravin N.V."/>
            <person name="Dedysh S.N."/>
        </authorList>
    </citation>
    <scope>NUCLEOTIDE SEQUENCE [LARGE SCALE GENOMIC DNA]</scope>
    <source>
        <strain evidence="2 3">AF10</strain>
    </source>
</reference>
<evidence type="ECO:0000256" key="1">
    <source>
        <dbReference type="SAM" id="MobiDB-lite"/>
    </source>
</evidence>
<gene>
    <name evidence="2" type="ORF">GRAN_1463</name>
</gene>
<accession>A0A4Q0T3H4</accession>
<dbReference type="AlphaFoldDB" id="A0A4Q0T3H4"/>
<organism evidence="2 3">
    <name type="scientific">Granulicella sibirica</name>
    <dbReference type="NCBI Taxonomy" id="2479048"/>
    <lineage>
        <taxon>Bacteria</taxon>
        <taxon>Pseudomonadati</taxon>
        <taxon>Acidobacteriota</taxon>
        <taxon>Terriglobia</taxon>
        <taxon>Terriglobales</taxon>
        <taxon>Acidobacteriaceae</taxon>
        <taxon>Granulicella</taxon>
    </lineage>
</organism>
<protein>
    <submittedName>
        <fullName evidence="2">Site-specific recombinase, phage integrase family</fullName>
    </submittedName>
</protein>
<name>A0A4Q0T3H4_9BACT</name>
<feature type="compositionally biased region" description="Basic and acidic residues" evidence="1">
    <location>
        <begin position="1"/>
        <end position="10"/>
    </location>
</feature>
<dbReference type="EMBL" id="RDSM01000001">
    <property type="protein sequence ID" value="RXH58153.1"/>
    <property type="molecule type" value="Genomic_DNA"/>
</dbReference>
<dbReference type="Proteomes" id="UP000289437">
    <property type="component" value="Unassembled WGS sequence"/>
</dbReference>
<reference evidence="3" key="2">
    <citation type="submission" date="2019-02" db="EMBL/GenBank/DDBJ databases">
        <title>Granulicella sibirica sp. nov., a psychrotolerant acidobacterium isolated from an organic soil layer in forested tundra, West Siberia.</title>
        <authorList>
            <person name="Oshkin I.Y."/>
            <person name="Kulichevskaya I.S."/>
            <person name="Rijpstra W.I.C."/>
            <person name="Sinninghe Damste J.S."/>
            <person name="Rakitin A.L."/>
            <person name="Ravin N.V."/>
            <person name="Dedysh S.N."/>
        </authorList>
    </citation>
    <scope>NUCLEOTIDE SEQUENCE [LARGE SCALE GENOMIC DNA]</scope>
    <source>
        <strain evidence="3">AF10</strain>
    </source>
</reference>